<keyword evidence="3" id="KW-0812">Transmembrane</keyword>
<proteinExistence type="predicted"/>
<gene>
    <name evidence="5" type="ORF">EMWEY_00039810</name>
</gene>
<accession>U6MBA9</accession>
<feature type="signal peptide" evidence="4">
    <location>
        <begin position="1"/>
        <end position="40"/>
    </location>
</feature>
<dbReference type="AlphaFoldDB" id="U6MBA9"/>
<reference evidence="5" key="2">
    <citation type="submission" date="2013-10" db="EMBL/GenBank/DDBJ databases">
        <authorList>
            <person name="Aslett M."/>
        </authorList>
    </citation>
    <scope>NUCLEOTIDE SEQUENCE [LARGE SCALE GENOMIC DNA]</scope>
    <source>
        <strain evidence="5">Weybridge</strain>
    </source>
</reference>
<sequence>MCKRKLIKRLAAPAVQRLRGRTKAPLFLSLLLLLVLVCHCSSSAASQNLDFFDEGLQVDEGQDISIAEAAAATPPVGDAGDGEGPVWQMLNKGLGPVNMEWIRAAGKKVGWHALGSAAAVVLLAVFVTARMFGAAGRREQVGGKQNPQDEEEYEDEGEEEEVDGEGGAAQLALLRRLQRCVTPAASLVATLKAPIYDVHLNDMKRNIENAVEYQSAAEVGEPGAVAALAAANQQAAHLARLLQDAAMSSVSTNAWSVTSCNDAEVSAGAAVARSMFKRSGVSSSYKEAWDLAVGVCDTIIRTLREEARTLKERLPSLPSLEQKQQLLQPRRIYAERVAVEAARSLQERQTAATQAAKQLRKIYLKLVKSTLVVETELQAAKLALQGRIASSMLEAALSKVAGRRQPGSDEQDLMDECGSQYRDAEKHLRSMQEQLEVLKDKTDLLDITRAASVAARASNNAATLLQGVLRKQSKFLSSRTSLGAEELPNGEPGVDDLVSGVKQIMDLQTAMKPIVEAVTATEKQVLEVGQQVEMQLSGLKDLPWVPQLLLENSKKLLKSALVSAKVTREAVQRRVVDMSESAPRGIVELLDAIAADTSALKDQCKALWQLNAEVEMLVLLKGMVANAEKHKEAALGMIAGSKFLQPAHKQRAGELKKQLEHAVTTARRADRLSAFVEAVGQCASASEGLLQLALKSKLDVLLKNDTAAAAEV</sequence>
<evidence type="ECO:0000256" key="3">
    <source>
        <dbReference type="SAM" id="Phobius"/>
    </source>
</evidence>
<dbReference type="EMBL" id="HG722052">
    <property type="protein sequence ID" value="CDJ61311.1"/>
    <property type="molecule type" value="Genomic_DNA"/>
</dbReference>
<keyword evidence="4" id="KW-0732">Signal</keyword>
<name>U6MBA9_EIMMA</name>
<feature type="chain" id="PRO_5004673541" description="Myosin heavy chain" evidence="4">
    <location>
        <begin position="41"/>
        <end position="712"/>
    </location>
</feature>
<feature type="region of interest" description="Disordered" evidence="2">
    <location>
        <begin position="138"/>
        <end position="166"/>
    </location>
</feature>
<dbReference type="RefSeq" id="XP_013337961.1">
    <property type="nucleotide sequence ID" value="XM_013482507.1"/>
</dbReference>
<evidence type="ECO:0000313" key="5">
    <source>
        <dbReference type="EMBL" id="CDJ61311.1"/>
    </source>
</evidence>
<feature type="compositionally biased region" description="Acidic residues" evidence="2">
    <location>
        <begin position="148"/>
        <end position="164"/>
    </location>
</feature>
<protein>
    <recommendedName>
        <fullName evidence="7">Myosin heavy chain</fullName>
    </recommendedName>
</protein>
<evidence type="ECO:0000256" key="2">
    <source>
        <dbReference type="SAM" id="MobiDB-lite"/>
    </source>
</evidence>
<organism evidence="5 6">
    <name type="scientific">Eimeria maxima</name>
    <name type="common">Coccidian parasite</name>
    <dbReference type="NCBI Taxonomy" id="5804"/>
    <lineage>
        <taxon>Eukaryota</taxon>
        <taxon>Sar</taxon>
        <taxon>Alveolata</taxon>
        <taxon>Apicomplexa</taxon>
        <taxon>Conoidasida</taxon>
        <taxon>Coccidia</taxon>
        <taxon>Eucoccidiorida</taxon>
        <taxon>Eimeriorina</taxon>
        <taxon>Eimeriidae</taxon>
        <taxon>Eimeria</taxon>
    </lineage>
</organism>
<keyword evidence="1" id="KW-0175">Coiled coil</keyword>
<keyword evidence="6" id="KW-1185">Reference proteome</keyword>
<dbReference type="GeneID" id="25337967"/>
<reference evidence="5" key="1">
    <citation type="submission" date="2013-10" db="EMBL/GenBank/DDBJ databases">
        <title>Genomic analysis of the causative agents of coccidiosis in chickens.</title>
        <authorList>
            <person name="Reid A.J."/>
            <person name="Blake D."/>
            <person name="Billington K."/>
            <person name="Browne H."/>
            <person name="Dunn M."/>
            <person name="Hung S."/>
            <person name="Kawahara F."/>
            <person name="Miranda-Saavedra D."/>
            <person name="Mourier T."/>
            <person name="Nagra H."/>
            <person name="Otto T.D."/>
            <person name="Rawlings N."/>
            <person name="Sanchez A."/>
            <person name="Sanders M."/>
            <person name="Subramaniam C."/>
            <person name="Tay Y."/>
            <person name="Dear P."/>
            <person name="Doerig C."/>
            <person name="Gruber A."/>
            <person name="Parkinson J."/>
            <person name="Shirley M."/>
            <person name="Wan K.L."/>
            <person name="Berriman M."/>
            <person name="Tomley F."/>
            <person name="Pain A."/>
        </authorList>
    </citation>
    <scope>NUCLEOTIDE SEQUENCE [LARGE SCALE GENOMIC DNA]</scope>
    <source>
        <strain evidence="5">Weybridge</strain>
    </source>
</reference>
<dbReference type="VEuPathDB" id="ToxoDB:EMWEY_00039810"/>
<keyword evidence="3" id="KW-1133">Transmembrane helix</keyword>
<evidence type="ECO:0008006" key="7">
    <source>
        <dbReference type="Google" id="ProtNLM"/>
    </source>
</evidence>
<feature type="coiled-coil region" evidence="1">
    <location>
        <begin position="414"/>
        <end position="441"/>
    </location>
</feature>
<evidence type="ECO:0000313" key="6">
    <source>
        <dbReference type="Proteomes" id="UP000030763"/>
    </source>
</evidence>
<dbReference type="Proteomes" id="UP000030763">
    <property type="component" value="Unassembled WGS sequence"/>
</dbReference>
<evidence type="ECO:0000256" key="4">
    <source>
        <dbReference type="SAM" id="SignalP"/>
    </source>
</evidence>
<keyword evidence="3" id="KW-0472">Membrane</keyword>
<evidence type="ECO:0000256" key="1">
    <source>
        <dbReference type="SAM" id="Coils"/>
    </source>
</evidence>
<feature type="transmembrane region" description="Helical" evidence="3">
    <location>
        <begin position="109"/>
        <end position="129"/>
    </location>
</feature>